<organism evidence="1 2">
    <name type="scientific">Linum trigynum</name>
    <dbReference type="NCBI Taxonomy" id="586398"/>
    <lineage>
        <taxon>Eukaryota</taxon>
        <taxon>Viridiplantae</taxon>
        <taxon>Streptophyta</taxon>
        <taxon>Embryophyta</taxon>
        <taxon>Tracheophyta</taxon>
        <taxon>Spermatophyta</taxon>
        <taxon>Magnoliopsida</taxon>
        <taxon>eudicotyledons</taxon>
        <taxon>Gunneridae</taxon>
        <taxon>Pentapetalae</taxon>
        <taxon>rosids</taxon>
        <taxon>fabids</taxon>
        <taxon>Malpighiales</taxon>
        <taxon>Linaceae</taxon>
        <taxon>Linum</taxon>
    </lineage>
</organism>
<dbReference type="EMBL" id="OZ034813">
    <property type="protein sequence ID" value="CAL1356527.1"/>
    <property type="molecule type" value="Genomic_DNA"/>
</dbReference>
<protein>
    <submittedName>
        <fullName evidence="1">Uncharacterized protein</fullName>
    </submittedName>
</protein>
<reference evidence="1 2" key="1">
    <citation type="submission" date="2024-04" db="EMBL/GenBank/DDBJ databases">
        <authorList>
            <person name="Fracassetti M."/>
        </authorList>
    </citation>
    <scope>NUCLEOTIDE SEQUENCE [LARGE SCALE GENOMIC DNA]</scope>
</reference>
<dbReference type="Proteomes" id="UP001497516">
    <property type="component" value="Chromosome 1"/>
</dbReference>
<accession>A0AAV2CJC1</accession>
<dbReference type="AlphaFoldDB" id="A0AAV2CJC1"/>
<proteinExistence type="predicted"/>
<keyword evidence="2" id="KW-1185">Reference proteome</keyword>
<evidence type="ECO:0000313" key="1">
    <source>
        <dbReference type="EMBL" id="CAL1356527.1"/>
    </source>
</evidence>
<gene>
    <name evidence="1" type="ORF">LTRI10_LOCUS4229</name>
</gene>
<evidence type="ECO:0000313" key="2">
    <source>
        <dbReference type="Proteomes" id="UP001497516"/>
    </source>
</evidence>
<name>A0AAV2CJC1_9ROSI</name>
<sequence>MSVPTPYYGEQPNPWEPQEQYHFEEEFLPQPEGPSELEFAMEDITGHSAEPCYTTLEDSNKQLRLLVEQFARDTKRSCSKMDLQIKALAPSDPSFIHEMEKTVQFSAKQTEWVE</sequence>